<evidence type="ECO:0000256" key="1">
    <source>
        <dbReference type="SAM" id="SignalP"/>
    </source>
</evidence>
<dbReference type="STRING" id="46177.SAMN05660976_05271"/>
<dbReference type="Gene3D" id="2.160.20.10">
    <property type="entry name" value="Single-stranded right-handed beta-helix, Pectin lyase-like"/>
    <property type="match status" value="1"/>
</dbReference>
<dbReference type="InterPro" id="IPR012334">
    <property type="entry name" value="Pectin_lyas_fold"/>
</dbReference>
<name>A0A1H7YMM5_9ACTN</name>
<dbReference type="SUPFAM" id="SSF141072">
    <property type="entry name" value="CalX-like"/>
    <property type="match status" value="1"/>
</dbReference>
<dbReference type="PROSITE" id="PS51318">
    <property type="entry name" value="TAT"/>
    <property type="match status" value="1"/>
</dbReference>
<protein>
    <recommendedName>
        <fullName evidence="4">Calx-beta domain-containing protein</fullName>
    </recommendedName>
</protein>
<evidence type="ECO:0008006" key="4">
    <source>
        <dbReference type="Google" id="ProtNLM"/>
    </source>
</evidence>
<dbReference type="AlphaFoldDB" id="A0A1H7YMM5"/>
<dbReference type="EMBL" id="FOBF01000013">
    <property type="protein sequence ID" value="SEM47084.1"/>
    <property type="molecule type" value="Genomic_DNA"/>
</dbReference>
<dbReference type="SUPFAM" id="SSF51126">
    <property type="entry name" value="Pectin lyase-like"/>
    <property type="match status" value="1"/>
</dbReference>
<reference evidence="2 3" key="1">
    <citation type="submission" date="2016-10" db="EMBL/GenBank/DDBJ databases">
        <authorList>
            <person name="de Groot N.N."/>
        </authorList>
    </citation>
    <scope>NUCLEOTIDE SEQUENCE [LARGE SCALE GENOMIC DNA]</scope>
    <source>
        <strain evidence="2 3">DSM 43357</strain>
    </source>
</reference>
<dbReference type="Gene3D" id="2.60.40.2030">
    <property type="match status" value="1"/>
</dbReference>
<gene>
    <name evidence="2" type="ORF">SAMN05660976_05271</name>
</gene>
<proteinExistence type="predicted"/>
<dbReference type="InterPro" id="IPR011050">
    <property type="entry name" value="Pectin_lyase_fold/virulence"/>
</dbReference>
<dbReference type="SMART" id="SM00710">
    <property type="entry name" value="PbH1"/>
    <property type="match status" value="4"/>
</dbReference>
<sequence length="622" mass="66108">MHRRSFLSLSAATAGATALGAAVPQPAAAAAIGDRRPYRRPKDAIVASRCGGWNPTDTTTTLQTAINKALDQTHQSPTTLFVDRQDGDWVTGPLVIGFDPDHLKGPHPLTIVFEPGTVVRAKAGVFDGNPLIFDTIDVCLITIAGPATGELVSGITIIGYGATLAMNKTEYNAGEWRHTLSVLSGDKITVEGLTLRDSGGDGIYLGVRYDRPRRESIGQTYCSDITLRNVRCDNHRRNGMTVISVDGLRVESCEFTGTFGTPPMAGICFEPDPARTTSRPFKLLPHSRLKNIVVKDTAIRDNVGYAVTINALCLGGAPPECAPLTISFDNVLFGATTAADLGTFICSVWGDNGDPTPREEGGIGTGPMMPGEVSVTDSLIDSRLFAAAIRTQAMPAGTDFHLTFTRTAIWNDAYSRAGKYQPIALVAVAGPDVAKKFGGVTWTDCVINTNQRNPLIAGYPYVNDSQSACTGLAGNLTAYLPAPTGSPTLNVPAAGNTLTIEQFQAPNVKDSVTPMPQVSVSASADAVRRGDTVTFTFTRGGGDTSRTMAVAYSTTGTAEERYDYDGLSGMAIFKPGEATTTVTLRTRRPDLGNDTRTVILEILHSDAYKFDAQTRTATVAVR</sequence>
<feature type="chain" id="PRO_5011634275" description="Calx-beta domain-containing protein" evidence="1">
    <location>
        <begin position="30"/>
        <end position="622"/>
    </location>
</feature>
<accession>A0A1H7YMM5</accession>
<keyword evidence="3" id="KW-1185">Reference proteome</keyword>
<dbReference type="Proteomes" id="UP000198953">
    <property type="component" value="Unassembled WGS sequence"/>
</dbReference>
<dbReference type="InterPro" id="IPR006626">
    <property type="entry name" value="PbH1"/>
</dbReference>
<feature type="signal peptide" evidence="1">
    <location>
        <begin position="1"/>
        <end position="29"/>
    </location>
</feature>
<evidence type="ECO:0000313" key="2">
    <source>
        <dbReference type="EMBL" id="SEM47084.1"/>
    </source>
</evidence>
<dbReference type="InterPro" id="IPR006311">
    <property type="entry name" value="TAT_signal"/>
</dbReference>
<dbReference type="InterPro" id="IPR038081">
    <property type="entry name" value="CalX-like_sf"/>
</dbReference>
<dbReference type="RefSeq" id="WP_055502234.1">
    <property type="nucleotide sequence ID" value="NZ_BBZG01000001.1"/>
</dbReference>
<dbReference type="OrthoDB" id="3291491at2"/>
<evidence type="ECO:0000313" key="3">
    <source>
        <dbReference type="Proteomes" id="UP000198953"/>
    </source>
</evidence>
<keyword evidence="1" id="KW-0732">Signal</keyword>
<organism evidence="2 3">
    <name type="scientific">Nonomuraea pusilla</name>
    <dbReference type="NCBI Taxonomy" id="46177"/>
    <lineage>
        <taxon>Bacteria</taxon>
        <taxon>Bacillati</taxon>
        <taxon>Actinomycetota</taxon>
        <taxon>Actinomycetes</taxon>
        <taxon>Streptosporangiales</taxon>
        <taxon>Streptosporangiaceae</taxon>
        <taxon>Nonomuraea</taxon>
    </lineage>
</organism>